<dbReference type="NCBIfam" id="TIGR03071">
    <property type="entry name" value="couple_hipA"/>
    <property type="match status" value="1"/>
</dbReference>
<dbReference type="Pfam" id="PF13657">
    <property type="entry name" value="Couple_hipA"/>
    <property type="match status" value="1"/>
</dbReference>
<sequence>MQPLTRVGKVFLYGKPIGILSQDSDGFHFYYDLDYVGIPLSLSLPLEKREFHAKTLFPYFASLVPEGWLKKTYSTLQKTDEDDLFGLLLNNGENMLGAIQIFRET</sequence>
<dbReference type="PATRIC" id="fig|505345.6.peg.1633"/>
<protein>
    <recommendedName>
        <fullName evidence="1">HipA N-terminal subdomain 1 domain-containing protein</fullName>
    </recommendedName>
</protein>
<organism evidence="2 3">
    <name type="scientific">Gallibacterium genomosp. 3</name>
    <dbReference type="NCBI Taxonomy" id="505345"/>
    <lineage>
        <taxon>Bacteria</taxon>
        <taxon>Pseudomonadati</taxon>
        <taxon>Pseudomonadota</taxon>
        <taxon>Gammaproteobacteria</taxon>
        <taxon>Pasteurellales</taxon>
        <taxon>Pasteurellaceae</taxon>
        <taxon>Gallibacterium</taxon>
    </lineage>
</organism>
<dbReference type="STRING" id="505345.QV06_08000"/>
<name>A0A1A7PQM6_9PAST</name>
<gene>
    <name evidence="2" type="ORF">QV06_08000</name>
</gene>
<dbReference type="AlphaFoldDB" id="A0A1A7PQM6"/>
<proteinExistence type="predicted"/>
<dbReference type="RefSeq" id="WP_065237680.1">
    <property type="nucleotide sequence ID" value="NZ_JTJR01000034.1"/>
</dbReference>
<accession>A0A1A7PQM6</accession>
<evidence type="ECO:0000313" key="3">
    <source>
        <dbReference type="Proteomes" id="UP000092626"/>
    </source>
</evidence>
<dbReference type="Proteomes" id="UP000092626">
    <property type="component" value="Unassembled WGS sequence"/>
</dbReference>
<evidence type="ECO:0000259" key="1">
    <source>
        <dbReference type="Pfam" id="PF13657"/>
    </source>
</evidence>
<feature type="domain" description="HipA N-terminal subdomain 1" evidence="1">
    <location>
        <begin position="9"/>
        <end position="101"/>
    </location>
</feature>
<comment type="caution">
    <text evidence="2">The sequence shown here is derived from an EMBL/GenBank/DDBJ whole genome shotgun (WGS) entry which is preliminary data.</text>
</comment>
<reference evidence="2 3" key="1">
    <citation type="submission" date="2014-11" db="EMBL/GenBank/DDBJ databases">
        <title>Pan-genome of Gallibacterium spp.</title>
        <authorList>
            <person name="Kudirkiene E."/>
            <person name="Bojesen A.M."/>
        </authorList>
    </citation>
    <scope>NUCLEOTIDE SEQUENCE [LARGE SCALE GENOMIC DNA]</scope>
    <source>
        <strain evidence="2 3">59/S3/89</strain>
    </source>
</reference>
<dbReference type="EMBL" id="JTJR01000034">
    <property type="protein sequence ID" value="OBX04056.1"/>
    <property type="molecule type" value="Genomic_DNA"/>
</dbReference>
<dbReference type="InterPro" id="IPR017508">
    <property type="entry name" value="HipA_N1"/>
</dbReference>
<evidence type="ECO:0000313" key="2">
    <source>
        <dbReference type="EMBL" id="OBX04056.1"/>
    </source>
</evidence>